<reference evidence="1 2" key="2">
    <citation type="submission" date="2019-05" db="EMBL/GenBank/DDBJ databases">
        <authorList>
            <person name="Lianzixin W."/>
        </authorList>
    </citation>
    <scope>NUCLEOTIDE SEQUENCE [LARGE SCALE GENOMIC DNA]</scope>
    <source>
        <strain evidence="1 2">EC11</strain>
    </source>
</reference>
<dbReference type="RefSeq" id="WP_140964674.1">
    <property type="nucleotide sequence ID" value="NZ_VEVQ02000040.1"/>
</dbReference>
<proteinExistence type="predicted"/>
<evidence type="ECO:0008006" key="3">
    <source>
        <dbReference type="Google" id="ProtNLM"/>
    </source>
</evidence>
<comment type="caution">
    <text evidence="1">The sequence shown here is derived from an EMBL/GenBank/DDBJ whole genome shotgun (WGS) entry which is preliminary data.</text>
</comment>
<name>A0ABX0J2H0_9FLAO</name>
<dbReference type="Proteomes" id="UP000817854">
    <property type="component" value="Unassembled WGS sequence"/>
</dbReference>
<keyword evidence="2" id="KW-1185">Reference proteome</keyword>
<organism evidence="1 2">
    <name type="scientific">Flavobacterium jejuense</name>
    <dbReference type="NCBI Taxonomy" id="1544455"/>
    <lineage>
        <taxon>Bacteria</taxon>
        <taxon>Pseudomonadati</taxon>
        <taxon>Bacteroidota</taxon>
        <taxon>Flavobacteriia</taxon>
        <taxon>Flavobacteriales</taxon>
        <taxon>Flavobacteriaceae</taxon>
        <taxon>Flavobacterium</taxon>
    </lineage>
</organism>
<evidence type="ECO:0000313" key="1">
    <source>
        <dbReference type="EMBL" id="NHN28179.1"/>
    </source>
</evidence>
<accession>A0ABX0J2H0</accession>
<evidence type="ECO:0000313" key="2">
    <source>
        <dbReference type="Proteomes" id="UP000817854"/>
    </source>
</evidence>
<dbReference type="PROSITE" id="PS51257">
    <property type="entry name" value="PROKAR_LIPOPROTEIN"/>
    <property type="match status" value="1"/>
</dbReference>
<gene>
    <name evidence="1" type="ORF">FIA58_021110</name>
</gene>
<dbReference type="EMBL" id="VEVQ02000040">
    <property type="protein sequence ID" value="NHN28179.1"/>
    <property type="molecule type" value="Genomic_DNA"/>
</dbReference>
<reference evidence="2" key="1">
    <citation type="submission" date="2019-05" db="EMBL/GenBank/DDBJ databases">
        <title>Flavobacterium profundi sp. nov., isolated from a deep-sea seamount.</title>
        <authorList>
            <person name="Zhang D.-C."/>
        </authorList>
    </citation>
    <scope>NUCLEOTIDE SEQUENCE [LARGE SCALE GENOMIC DNA]</scope>
    <source>
        <strain evidence="2">EC11</strain>
    </source>
</reference>
<protein>
    <recommendedName>
        <fullName evidence="3">Lipoprotein</fullName>
    </recommendedName>
</protein>
<sequence>MKRIIEIKLILLVLGSIILSCKSKDNLKISSKINALIVKDTLAYKALTNGYKFKIYNDGVGRDFSQPISNDSIIILKDNFTKDIHLSEINNGKSILIDSNEICKLTYKHDQEKIVMRSFLKISYIPNIDELKLEIKNWVPQYIEGGYKCVEIPNE</sequence>
<reference evidence="1 2" key="3">
    <citation type="submission" date="2020-02" db="EMBL/GenBank/DDBJ databases">
        <title>Flavobacterium profundi sp. nov., isolated from a deep-sea seamount.</title>
        <authorList>
            <person name="Zhang D.-C."/>
        </authorList>
    </citation>
    <scope>NUCLEOTIDE SEQUENCE [LARGE SCALE GENOMIC DNA]</scope>
    <source>
        <strain evidence="1 2">EC11</strain>
    </source>
</reference>